<evidence type="ECO:0000313" key="11">
    <source>
        <dbReference type="Proteomes" id="UP001057580"/>
    </source>
</evidence>
<dbReference type="PRINTS" id="PR00082">
    <property type="entry name" value="GLFDHDRGNASE"/>
</dbReference>
<dbReference type="SUPFAM" id="SSF53223">
    <property type="entry name" value="Aminoacid dehydrogenase-like, N-terminal domain"/>
    <property type="match status" value="1"/>
</dbReference>
<evidence type="ECO:0000256" key="1">
    <source>
        <dbReference type="ARBA" id="ARBA00006382"/>
    </source>
</evidence>
<dbReference type="PROSITE" id="PS00074">
    <property type="entry name" value="GLFV_DEHYDROGENASE"/>
    <property type="match status" value="1"/>
</dbReference>
<dbReference type="RefSeq" id="WP_260594491.1">
    <property type="nucleotide sequence ID" value="NZ_CP104003.1"/>
</dbReference>
<dbReference type="EMBL" id="CP104003">
    <property type="protein sequence ID" value="UWM55391.1"/>
    <property type="molecule type" value="Genomic_DNA"/>
</dbReference>
<feature type="binding site" evidence="6">
    <location>
        <position position="70"/>
    </location>
    <ligand>
        <name>substrate</name>
    </ligand>
</feature>
<evidence type="ECO:0000256" key="8">
    <source>
        <dbReference type="RuleBase" id="RU004417"/>
    </source>
</evidence>
<dbReference type="GO" id="GO:0000166">
    <property type="term" value="F:nucleotide binding"/>
    <property type="evidence" value="ECO:0007669"/>
    <property type="project" value="UniProtKB-KW"/>
</dbReference>
<keyword evidence="11" id="KW-1185">Reference proteome</keyword>
<dbReference type="AlphaFoldDB" id="A0A9E7R4M0"/>
<comment type="similarity">
    <text evidence="1 4 8">Belongs to the Glu/Leu/Phe/Val dehydrogenases family.</text>
</comment>
<evidence type="ECO:0000256" key="3">
    <source>
        <dbReference type="ARBA" id="ARBA00023002"/>
    </source>
</evidence>
<dbReference type="Pfam" id="PF00208">
    <property type="entry name" value="ELFV_dehydrog"/>
    <property type="match status" value="1"/>
</dbReference>
<dbReference type="PANTHER" id="PTHR11606">
    <property type="entry name" value="GLUTAMATE DEHYDROGENASE"/>
    <property type="match status" value="1"/>
</dbReference>
<dbReference type="InterPro" id="IPR006096">
    <property type="entry name" value="Glu/Leu/Phe/Val/Trp_DH_C"/>
</dbReference>
<dbReference type="SMART" id="SM00839">
    <property type="entry name" value="ELFV_dehydrog"/>
    <property type="match status" value="1"/>
</dbReference>
<reference evidence="10" key="1">
    <citation type="submission" date="2022-09" db="EMBL/GenBank/DDBJ databases">
        <title>Diverse halophilic archaea isolated from saline environments.</title>
        <authorList>
            <person name="Cui H.-L."/>
        </authorList>
    </citation>
    <scope>NUCLEOTIDE SEQUENCE</scope>
    <source>
        <strain evidence="10">ZS-35-S2</strain>
    </source>
</reference>
<sequence length="419" mass="45794">MTDEANPFESLQEQLDDAAAYVDVSPDVLERLKNPERVLETNLSIEMDDGNLRTFRAFRSQFNGDRGPYKGGIRYHPGVTRDEVKALSGWMVYKCAVVDIPYGGGKGGIAVDPRELSDGELERLTRAFAKELRPIIGEDKDIPAPDVNTGQREMNWIKDTYEKLENTTAPGVITGKALESGGSEGRVEATGRSTMLTAREAFDYLGKRIEGASVAVQGYGNAGSVAARLLESQLGANVVAVSDSSGAIYHPGGLDAAAVRSYKDETGSVTGYSGAKRELTNEELLTLDVDLLIPAALENAIDGELARDVQADIVVEAANGPLTPDADDVLTERDVQVFPDILANAGGVTVSYFEWVQNRQRFYWPESRVNEELERHIVDAFDGLVRAYENHNLPNFRMAAYVVAIERVVKAYREGGTWP</sequence>
<evidence type="ECO:0000256" key="7">
    <source>
        <dbReference type="PIRSR" id="PIRSR000185-3"/>
    </source>
</evidence>
<keyword evidence="3 4" id="KW-0560">Oxidoreductase</keyword>
<gene>
    <name evidence="10" type="ORF">N0B31_03685</name>
</gene>
<dbReference type="SUPFAM" id="SSF51735">
    <property type="entry name" value="NAD(P)-binding Rossmann-fold domains"/>
    <property type="match status" value="1"/>
</dbReference>
<dbReference type="InterPro" id="IPR006097">
    <property type="entry name" value="Glu/Leu/Phe/Val/Trp_DH_dimer"/>
</dbReference>
<feature type="active site" description="Proton donor" evidence="5">
    <location>
        <position position="106"/>
    </location>
</feature>
<proteinExistence type="inferred from homology"/>
<feature type="binding site" evidence="6">
    <location>
        <position position="221"/>
    </location>
    <ligand>
        <name>NAD(+)</name>
        <dbReference type="ChEBI" id="CHEBI:57540"/>
    </ligand>
</feature>
<evidence type="ECO:0000256" key="6">
    <source>
        <dbReference type="PIRSR" id="PIRSR000185-2"/>
    </source>
</evidence>
<dbReference type="GeneID" id="74941493"/>
<dbReference type="PIRSF" id="PIRSF000185">
    <property type="entry name" value="Glu_DH"/>
    <property type="match status" value="1"/>
</dbReference>
<dbReference type="CDD" id="cd01076">
    <property type="entry name" value="NAD_bind_1_Glu_DH"/>
    <property type="match status" value="1"/>
</dbReference>
<dbReference type="Pfam" id="PF02812">
    <property type="entry name" value="ELFV_dehydrog_N"/>
    <property type="match status" value="1"/>
</dbReference>
<dbReference type="Proteomes" id="UP001057580">
    <property type="component" value="Chromosome"/>
</dbReference>
<dbReference type="PANTHER" id="PTHR11606:SF13">
    <property type="entry name" value="GLUTAMATE DEHYDROGENASE 1, MITOCHONDRIAL"/>
    <property type="match status" value="1"/>
</dbReference>
<evidence type="ECO:0000256" key="4">
    <source>
        <dbReference type="PIRNR" id="PIRNR000185"/>
    </source>
</evidence>
<accession>A0A9E7R4M0</accession>
<comment type="subunit">
    <text evidence="2">Homohexamer.</text>
</comment>
<keyword evidence="6" id="KW-0520">NAD</keyword>
<feature type="site" description="Important for catalysis" evidence="7">
    <location>
        <position position="146"/>
    </location>
</feature>
<dbReference type="GO" id="GO:0006538">
    <property type="term" value="P:L-glutamate catabolic process"/>
    <property type="evidence" value="ECO:0007669"/>
    <property type="project" value="TreeGrafter"/>
</dbReference>
<name>A0A9E7R4M0_9EURY</name>
<dbReference type="InterPro" id="IPR033922">
    <property type="entry name" value="NAD_bind_Glu_DH"/>
</dbReference>
<organism evidence="10 11">
    <name type="scientific">Salinirubellus salinus</name>
    <dbReference type="NCBI Taxonomy" id="1364945"/>
    <lineage>
        <taxon>Archaea</taxon>
        <taxon>Methanobacteriati</taxon>
        <taxon>Methanobacteriota</taxon>
        <taxon>Stenosarchaea group</taxon>
        <taxon>Halobacteria</taxon>
        <taxon>Halobacteriales</taxon>
        <taxon>Natronomonadaceae</taxon>
        <taxon>Salinirubellus</taxon>
    </lineage>
</organism>
<dbReference type="KEGG" id="ssai:N0B31_03685"/>
<evidence type="ECO:0000313" key="10">
    <source>
        <dbReference type="EMBL" id="UWM55391.1"/>
    </source>
</evidence>
<dbReference type="InterPro" id="IPR033524">
    <property type="entry name" value="Glu/Leu/Phe/Val_DH_AS"/>
</dbReference>
<feature type="binding site" evidence="6">
    <location>
        <position position="94"/>
    </location>
    <ligand>
        <name>substrate</name>
    </ligand>
</feature>
<feature type="binding site" evidence="6">
    <location>
        <position position="190"/>
    </location>
    <ligand>
        <name>NAD(+)</name>
        <dbReference type="ChEBI" id="CHEBI:57540"/>
    </ligand>
</feature>
<dbReference type="Gene3D" id="3.40.50.720">
    <property type="entry name" value="NAD(P)-binding Rossmann-like Domain"/>
    <property type="match status" value="1"/>
</dbReference>
<evidence type="ECO:0000256" key="5">
    <source>
        <dbReference type="PIRSR" id="PIRSR000185-1"/>
    </source>
</evidence>
<dbReference type="InterPro" id="IPR046346">
    <property type="entry name" value="Aminoacid_DH-like_N_sf"/>
</dbReference>
<feature type="binding site" evidence="6">
    <location>
        <position position="351"/>
    </location>
    <ligand>
        <name>substrate</name>
    </ligand>
</feature>
<feature type="domain" description="Glutamate/phenylalanine/leucine/valine/L-tryptophan dehydrogenase C-terminal" evidence="9">
    <location>
        <begin position="183"/>
        <end position="416"/>
    </location>
</feature>
<dbReference type="InterPro" id="IPR036291">
    <property type="entry name" value="NAD(P)-bd_dom_sf"/>
</dbReference>
<dbReference type="Gene3D" id="3.40.50.10860">
    <property type="entry name" value="Leucine Dehydrogenase, chain A, domain 1"/>
    <property type="match status" value="1"/>
</dbReference>
<evidence type="ECO:0000256" key="2">
    <source>
        <dbReference type="ARBA" id="ARBA00011643"/>
    </source>
</evidence>
<evidence type="ECO:0000259" key="9">
    <source>
        <dbReference type="SMART" id="SM00839"/>
    </source>
</evidence>
<dbReference type="GO" id="GO:0004352">
    <property type="term" value="F:glutamate dehydrogenase (NAD+) activity"/>
    <property type="evidence" value="ECO:0007669"/>
    <property type="project" value="TreeGrafter"/>
</dbReference>
<dbReference type="InterPro" id="IPR014362">
    <property type="entry name" value="Glu_DH"/>
</dbReference>
<keyword evidence="6" id="KW-0547">Nucleotide-binding</keyword>
<dbReference type="InterPro" id="IPR006095">
    <property type="entry name" value="Glu/Leu/Phe/Val/Trp_DH"/>
</dbReference>
<protein>
    <recommendedName>
        <fullName evidence="4">Glutamate dehydrogenase</fullName>
    </recommendedName>
</protein>